<evidence type="ECO:0000256" key="1">
    <source>
        <dbReference type="ARBA" id="ARBA00004123"/>
    </source>
</evidence>
<reference evidence="8 9" key="1">
    <citation type="journal article" date="2015" name="Genome Biol. Evol.">
        <title>The genome of winter moth (Operophtera brumata) provides a genomic perspective on sexual dimorphism and phenology.</title>
        <authorList>
            <person name="Derks M.F."/>
            <person name="Smit S."/>
            <person name="Salis L."/>
            <person name="Schijlen E."/>
            <person name="Bossers A."/>
            <person name="Mateman C."/>
            <person name="Pijl A.S."/>
            <person name="de Ridder D."/>
            <person name="Groenen M.A."/>
            <person name="Visser M.E."/>
            <person name="Megens H.J."/>
        </authorList>
    </citation>
    <scope>NUCLEOTIDE SEQUENCE [LARGE SCALE GENOMIC DNA]</scope>
    <source>
        <strain evidence="8">WM2013NL</strain>
        <tissue evidence="8">Head and thorax</tissue>
    </source>
</reference>
<organism evidence="8 9">
    <name type="scientific">Operophtera brumata</name>
    <name type="common">Winter moth</name>
    <name type="synonym">Phalaena brumata</name>
    <dbReference type="NCBI Taxonomy" id="104452"/>
    <lineage>
        <taxon>Eukaryota</taxon>
        <taxon>Metazoa</taxon>
        <taxon>Ecdysozoa</taxon>
        <taxon>Arthropoda</taxon>
        <taxon>Hexapoda</taxon>
        <taxon>Insecta</taxon>
        <taxon>Pterygota</taxon>
        <taxon>Neoptera</taxon>
        <taxon>Endopterygota</taxon>
        <taxon>Lepidoptera</taxon>
        <taxon>Glossata</taxon>
        <taxon>Ditrysia</taxon>
        <taxon>Geometroidea</taxon>
        <taxon>Geometridae</taxon>
        <taxon>Larentiinae</taxon>
        <taxon>Operophtera</taxon>
    </lineage>
</organism>
<comment type="caution">
    <text evidence="8">The sequence shown here is derived from an EMBL/GenBank/DDBJ whole genome shotgun (WGS) entry which is preliminary data.</text>
</comment>
<feature type="domain" description="Tuftelin interacting protein N-terminal" evidence="7">
    <location>
        <begin position="126"/>
        <end position="219"/>
    </location>
</feature>
<dbReference type="EMBL" id="JTDY01001543">
    <property type="protein sequence ID" value="KOB73587.1"/>
    <property type="molecule type" value="Genomic_DNA"/>
</dbReference>
<sequence length="684" mass="77969">MISRTVILFCAVLVLNVCVDGFAVPFEGLYRLDVVHYNDFHARFEETSLATPTCRFNNNSCLGGFPRLYHEIQVLLDEKPDAILLNAGDSFQGTHWYTLLKWNVTQEFMNLLPHDAHVRFCCKMSDDEVIRFEITDHDLDNEFNFNRPRGKNKKEHQIYGMWAKDSDEEDNEDTIRQRSRKPKDYSAPIGFVMELESTEASTSRPKFTPDSSDEDDKPSMPAESETAGIRRKGQGMRSANLGGNVGNWEKHTKGIGAKLLLQEQEKGVLEKSYNWKKSHKGRYFYRDSADVIQEGHNPKRSSSLTNLQCGFQATIVKAHKQLQCGFQDIIQNARELNAAEDEIVVLERDLAECDLNLLEQDNIIAKVQAILQRAPEEPIPTFLKWRKLLTEEAYTSLLVWNPRVPEPMLRAVRAWGAACPPWVARELIARCVVPRVLAAVRNWDPTHDTQPVHCWVLPWHELAAAWLWCVDWLDLLGAPTVAAIASRALLPRWLAALAAWLNSNPAHATVLNSYTEFKKLFPEEVLREPVVRDSFRKALDMMNRSTDIDTVEAPPPPRFTPVDIKETSRIADALASATQQKSFSELLESRCVEKGITFVPLVGKNREGRPIYKIGDKQCYVIRNVIMYSDDAGRNFAPISMDRLLKMRSLKLFCCPVYLIFPIQVSTKMTELLLNHNMTGLKLV</sequence>
<dbReference type="InterPro" id="IPR022783">
    <property type="entry name" value="GCFC_dom"/>
</dbReference>
<keyword evidence="5" id="KW-0732">Signal</keyword>
<dbReference type="Pfam" id="PF12457">
    <property type="entry name" value="TIP_N"/>
    <property type="match status" value="1"/>
</dbReference>
<evidence type="ECO:0000259" key="7">
    <source>
        <dbReference type="Pfam" id="PF12457"/>
    </source>
</evidence>
<dbReference type="PANTHER" id="PTHR23329">
    <property type="entry name" value="TUFTELIN-INTERACTING PROTEIN 11-RELATED"/>
    <property type="match status" value="1"/>
</dbReference>
<feature type="coiled-coil region" evidence="3">
    <location>
        <begin position="329"/>
        <end position="356"/>
    </location>
</feature>
<accession>A0A0L7LDN3</accession>
<feature type="signal peptide" evidence="5">
    <location>
        <begin position="1"/>
        <end position="21"/>
    </location>
</feature>
<dbReference type="SUPFAM" id="SSF56300">
    <property type="entry name" value="Metallo-dependent phosphatases"/>
    <property type="match status" value="1"/>
</dbReference>
<dbReference type="Proteomes" id="UP000037510">
    <property type="component" value="Unassembled WGS sequence"/>
</dbReference>
<comment type="subcellular location">
    <subcellularLocation>
        <location evidence="1">Nucleus</location>
    </subcellularLocation>
</comment>
<dbReference type="GO" id="GO:0000390">
    <property type="term" value="P:spliceosomal complex disassembly"/>
    <property type="evidence" value="ECO:0007669"/>
    <property type="project" value="InterPro"/>
</dbReference>
<keyword evidence="9" id="KW-1185">Reference proteome</keyword>
<dbReference type="STRING" id="104452.A0A0L7LDN3"/>
<evidence type="ECO:0000313" key="9">
    <source>
        <dbReference type="Proteomes" id="UP000037510"/>
    </source>
</evidence>
<name>A0A0L7LDN3_OPEBR</name>
<keyword evidence="2" id="KW-0539">Nucleus</keyword>
<dbReference type="Gene3D" id="3.60.21.10">
    <property type="match status" value="1"/>
</dbReference>
<protein>
    <submittedName>
        <fullName evidence="8">Septin and tuftelin interacting protein</fullName>
    </submittedName>
</protein>
<dbReference type="AlphaFoldDB" id="A0A0L7LDN3"/>
<proteinExistence type="predicted"/>
<dbReference type="InterPro" id="IPR029052">
    <property type="entry name" value="Metallo-depent_PP-like"/>
</dbReference>
<dbReference type="InterPro" id="IPR045211">
    <property type="entry name" value="TFP11/STIP/Ntr1"/>
</dbReference>
<evidence type="ECO:0000256" key="3">
    <source>
        <dbReference type="SAM" id="Coils"/>
    </source>
</evidence>
<evidence type="ECO:0000256" key="2">
    <source>
        <dbReference type="ARBA" id="ARBA00023242"/>
    </source>
</evidence>
<evidence type="ECO:0000259" key="6">
    <source>
        <dbReference type="Pfam" id="PF07842"/>
    </source>
</evidence>
<feature type="non-terminal residue" evidence="8">
    <location>
        <position position="1"/>
    </location>
</feature>
<dbReference type="PANTHER" id="PTHR23329:SF1">
    <property type="entry name" value="TUFTELIN-INTERACTING PROTEIN 11"/>
    <property type="match status" value="1"/>
</dbReference>
<keyword evidence="3" id="KW-0175">Coiled coil</keyword>
<evidence type="ECO:0000313" key="8">
    <source>
        <dbReference type="EMBL" id="KOB73587.1"/>
    </source>
</evidence>
<evidence type="ECO:0000256" key="4">
    <source>
        <dbReference type="SAM" id="MobiDB-lite"/>
    </source>
</evidence>
<dbReference type="GO" id="GO:0071008">
    <property type="term" value="C:U2-type post-mRNA release spliceosomal complex"/>
    <property type="evidence" value="ECO:0007669"/>
    <property type="project" value="TreeGrafter"/>
</dbReference>
<feature type="domain" description="GCF C-terminal" evidence="6">
    <location>
        <begin position="382"/>
        <end position="462"/>
    </location>
</feature>
<evidence type="ECO:0000256" key="5">
    <source>
        <dbReference type="SAM" id="SignalP"/>
    </source>
</evidence>
<feature type="non-terminal residue" evidence="8">
    <location>
        <position position="684"/>
    </location>
</feature>
<feature type="chain" id="PRO_5005573234" evidence="5">
    <location>
        <begin position="22"/>
        <end position="684"/>
    </location>
</feature>
<dbReference type="InterPro" id="IPR022159">
    <property type="entry name" value="STIP/TFIP11_N"/>
</dbReference>
<feature type="region of interest" description="Disordered" evidence="4">
    <location>
        <begin position="161"/>
        <end position="247"/>
    </location>
</feature>
<dbReference type="Pfam" id="PF07842">
    <property type="entry name" value="GCFC"/>
    <property type="match status" value="1"/>
</dbReference>
<gene>
    <name evidence="8" type="ORF">OBRU01_10518</name>
</gene>